<dbReference type="OrthoDB" id="4323869at2"/>
<reference evidence="1 2" key="1">
    <citation type="submission" date="2016-08" db="EMBL/GenBank/DDBJ databases">
        <title>The complete genome of Streptomyces subrutilus 10-1-1.</title>
        <authorList>
            <person name="Chen X."/>
        </authorList>
    </citation>
    <scope>NUCLEOTIDE SEQUENCE [LARGE SCALE GENOMIC DNA]</scope>
    <source>
        <strain evidence="1 2">10-1-1</strain>
        <plasmid evidence="2">pacmp1</plasmid>
    </source>
</reference>
<dbReference type="Proteomes" id="UP000095705">
    <property type="component" value="Plasmid pACMP1"/>
</dbReference>
<sequence length="90" mass="9921">MPTNTSVNATPSDHQGELLIAALAHSSHRVPGAKGRTLDIMARRQWVKEHTSTGRLASTVRDYPGFTHFRLTHLGVNAARRVQALRDGRP</sequence>
<dbReference type="EMBL" id="MEHK01000005">
    <property type="protein sequence ID" value="OEJ21033.1"/>
    <property type="molecule type" value="Genomic_DNA"/>
</dbReference>
<keyword evidence="2" id="KW-1185">Reference proteome</keyword>
<evidence type="ECO:0000313" key="1">
    <source>
        <dbReference type="EMBL" id="OEJ21033.1"/>
    </source>
</evidence>
<proteinExistence type="predicted"/>
<organism evidence="1 2">
    <name type="scientific">Streptomyces subrutilus</name>
    <dbReference type="NCBI Taxonomy" id="36818"/>
    <lineage>
        <taxon>Bacteria</taxon>
        <taxon>Bacillati</taxon>
        <taxon>Actinomycetota</taxon>
        <taxon>Actinomycetes</taxon>
        <taxon>Kitasatosporales</taxon>
        <taxon>Streptomycetaceae</taxon>
        <taxon>Streptomyces</taxon>
    </lineage>
</organism>
<accession>A0A1E5NXT4</accession>
<dbReference type="RefSeq" id="WP_069917921.1">
    <property type="nucleotide sequence ID" value="NZ_CM007203.1"/>
</dbReference>
<name>A0A1E5NXT4_9ACTN</name>
<evidence type="ECO:0000313" key="2">
    <source>
        <dbReference type="Proteomes" id="UP000095705"/>
    </source>
</evidence>
<keyword evidence="1" id="KW-0614">Plasmid</keyword>
<geneLocation type="plasmid" evidence="2">
    <name>pacmp1</name>
</geneLocation>
<comment type="caution">
    <text evidence="1">The sequence shown here is derived from an EMBL/GenBank/DDBJ whole genome shotgun (WGS) entry which is preliminary data.</text>
</comment>
<dbReference type="AlphaFoldDB" id="A0A1E5NXT4"/>
<gene>
    <name evidence="1" type="ORF">BGK67_34620</name>
</gene>
<protein>
    <submittedName>
        <fullName evidence="1">Uncharacterized protein</fullName>
    </submittedName>
</protein>